<dbReference type="EMBL" id="OX597842">
    <property type="protein sequence ID" value="CAI9743531.1"/>
    <property type="molecule type" value="Genomic_DNA"/>
</dbReference>
<evidence type="ECO:0000313" key="1">
    <source>
        <dbReference type="EMBL" id="CAI9743531.1"/>
    </source>
</evidence>
<dbReference type="AlphaFoldDB" id="A0AA36C1D5"/>
<dbReference type="Proteomes" id="UP001162480">
    <property type="component" value="Chromosome 29"/>
</dbReference>
<gene>
    <name evidence="1" type="ORF">OCTVUL_1B017018</name>
</gene>
<proteinExistence type="predicted"/>
<sequence>MTPYRLLMTPYRLLMTPYRLLMTVRLDVPPTVSADILATAMVHVIYINRFTTKKLKITIAAVHRTFCSLVTVGTGWKKVFKMTKDSFERSPMYLYWDDLPIKQVKFQLTGTTTFTFIFNRTETTSTSWFRVDKAIVNPLKGRGRLKFDFKGGDPEFVIKINNTHEFRAKFEKGRNKVHDISARRLSDHGYSFRCC</sequence>
<keyword evidence="2" id="KW-1185">Reference proteome</keyword>
<evidence type="ECO:0000313" key="2">
    <source>
        <dbReference type="Proteomes" id="UP001162480"/>
    </source>
</evidence>
<organism evidence="1 2">
    <name type="scientific">Octopus vulgaris</name>
    <name type="common">Common octopus</name>
    <dbReference type="NCBI Taxonomy" id="6645"/>
    <lineage>
        <taxon>Eukaryota</taxon>
        <taxon>Metazoa</taxon>
        <taxon>Spiralia</taxon>
        <taxon>Lophotrochozoa</taxon>
        <taxon>Mollusca</taxon>
        <taxon>Cephalopoda</taxon>
        <taxon>Coleoidea</taxon>
        <taxon>Octopodiformes</taxon>
        <taxon>Octopoda</taxon>
        <taxon>Incirrata</taxon>
        <taxon>Octopodidae</taxon>
        <taxon>Octopus</taxon>
    </lineage>
</organism>
<reference evidence="1" key="1">
    <citation type="submission" date="2023-08" db="EMBL/GenBank/DDBJ databases">
        <authorList>
            <person name="Alioto T."/>
            <person name="Alioto T."/>
            <person name="Gomez Garrido J."/>
        </authorList>
    </citation>
    <scope>NUCLEOTIDE SEQUENCE</scope>
</reference>
<protein>
    <submittedName>
        <fullName evidence="1">Uncharacterized protein</fullName>
    </submittedName>
</protein>
<accession>A0AA36C1D5</accession>
<name>A0AA36C1D5_OCTVU</name>